<reference evidence="1 3" key="1">
    <citation type="submission" date="2020-12" db="EMBL/GenBank/DDBJ databases">
        <title>strain FJAT-54423T represents a novel species of the genus Brevibacillus.</title>
        <authorList>
            <person name="Tang R."/>
        </authorList>
    </citation>
    <scope>NUCLEOTIDE SEQUENCE [LARGE SCALE GENOMIC DNA]</scope>
    <source>
        <strain evidence="1 3">FJAT-54423</strain>
    </source>
</reference>
<evidence type="ECO:0008006" key="5">
    <source>
        <dbReference type="Google" id="ProtNLM"/>
    </source>
</evidence>
<dbReference type="GO" id="GO:0042601">
    <property type="term" value="C:endospore-forming forespore"/>
    <property type="evidence" value="ECO:0007669"/>
    <property type="project" value="TreeGrafter"/>
</dbReference>
<dbReference type="PANTHER" id="PTHR39179">
    <property type="entry name" value="SPORE COAT PROTEIN I"/>
    <property type="match status" value="1"/>
</dbReference>
<dbReference type="EMBL" id="CP066308">
    <property type="protein sequence ID" value="QQE75287.1"/>
    <property type="molecule type" value="Genomic_DNA"/>
</dbReference>
<evidence type="ECO:0000313" key="4">
    <source>
        <dbReference type="Proteomes" id="UP000677234"/>
    </source>
</evidence>
<dbReference type="AlphaFoldDB" id="A0A7T5JPL1"/>
<evidence type="ECO:0000313" key="3">
    <source>
        <dbReference type="Proteomes" id="UP000595847"/>
    </source>
</evidence>
<dbReference type="KEGG" id="bcop:JD108_04995"/>
<dbReference type="InterPro" id="IPR047175">
    <property type="entry name" value="CotS-like"/>
</dbReference>
<proteinExistence type="predicted"/>
<dbReference type="Proteomes" id="UP000677234">
    <property type="component" value="Chromosome"/>
</dbReference>
<keyword evidence="4" id="KW-1185">Reference proteome</keyword>
<reference evidence="2" key="2">
    <citation type="submission" date="2021-04" db="EMBL/GenBank/DDBJ databases">
        <title>Brevibacillus composti FJAT-54423, complete genome.</title>
        <authorList>
            <person name="Tang R."/>
        </authorList>
    </citation>
    <scope>NUCLEOTIDE SEQUENCE</scope>
    <source>
        <strain evidence="2">FJAT-54424</strain>
    </source>
</reference>
<dbReference type="Gene3D" id="3.90.1200.10">
    <property type="match status" value="1"/>
</dbReference>
<evidence type="ECO:0000313" key="1">
    <source>
        <dbReference type="EMBL" id="QQE75287.1"/>
    </source>
</evidence>
<sequence length="365" mass="42965">MEYQQLLQESYGFTLTHAARKGPGIELMTDRGLFYLYEAPAVYKYKKKFVEQVRKELQERKELVPLSLMKTVNGQPHMLHEDQLLYLYRGVRETVPENPSFESGQVLARFHQGTGSLKGEKLFLPYSSLGSWPAMWRKKLRQYEGYRDEMDEWTEALSPLDVYLLTSYTYVHQLGETAVQYLYHADYEKVVKETSACGKVAYQNFEPGYVLWDEERGPYLTGEWNWVLDMRTRDIGQWIKTVVRRHGWQEESIVSFLDGYNSVTPLLESEYAVIYGLLLYPGRFLKLVEGYRELPLEEKQKVDGDSWQQQMDEELLRMEEALIQYPLLVHRRYGVPIPQIDWLWRSDDDEAARVCDEEVSQGSNR</sequence>
<protein>
    <recommendedName>
        <fullName evidence="5">Spore coat protein YutH</fullName>
    </recommendedName>
</protein>
<dbReference type="EMBL" id="CP073708">
    <property type="protein sequence ID" value="QUO42314.1"/>
    <property type="molecule type" value="Genomic_DNA"/>
</dbReference>
<accession>A0A7T5JPL1</accession>
<name>A0A7T5JPL1_9BACL</name>
<dbReference type="PANTHER" id="PTHR39179:SF2">
    <property type="entry name" value="ENDOSPORE COAT-ASSOCIATED PROTEIN YUTH"/>
    <property type="match status" value="1"/>
</dbReference>
<evidence type="ECO:0000313" key="2">
    <source>
        <dbReference type="EMBL" id="QUO42314.1"/>
    </source>
</evidence>
<organism evidence="1 3">
    <name type="scientific">Brevibacillus composti</name>
    <dbReference type="NCBI Taxonomy" id="2796470"/>
    <lineage>
        <taxon>Bacteria</taxon>
        <taxon>Bacillati</taxon>
        <taxon>Bacillota</taxon>
        <taxon>Bacilli</taxon>
        <taxon>Bacillales</taxon>
        <taxon>Paenibacillaceae</taxon>
        <taxon>Brevibacillus</taxon>
    </lineage>
</organism>
<dbReference type="RefSeq" id="WP_198828816.1">
    <property type="nucleotide sequence ID" value="NZ_CP066308.1"/>
</dbReference>
<gene>
    <name evidence="1" type="ORF">JD108_04995</name>
    <name evidence="2" type="ORF">KDJ56_04675</name>
</gene>
<dbReference type="Proteomes" id="UP000595847">
    <property type="component" value="Chromosome"/>
</dbReference>